<organism evidence="8 9">
    <name type="scientific">Nocardia vulneris</name>
    <dbReference type="NCBI Taxonomy" id="1141657"/>
    <lineage>
        <taxon>Bacteria</taxon>
        <taxon>Bacillati</taxon>
        <taxon>Actinomycetota</taxon>
        <taxon>Actinomycetes</taxon>
        <taxon>Mycobacteriales</taxon>
        <taxon>Nocardiaceae</taxon>
        <taxon>Nocardia</taxon>
    </lineage>
</organism>
<comment type="pathway">
    <text evidence="1">Carbohydrate metabolism; tricarboxylic acid cycle.</text>
</comment>
<evidence type="ECO:0000256" key="6">
    <source>
        <dbReference type="SAM" id="MobiDB-lite"/>
    </source>
</evidence>
<dbReference type="RefSeq" id="WP_043674416.1">
    <property type="nucleotide sequence ID" value="NZ_BDCI01000001.1"/>
</dbReference>
<dbReference type="EC" id="2.3.3.16" evidence="3"/>
<dbReference type="Pfam" id="PF00285">
    <property type="entry name" value="Citrate_synt"/>
    <property type="match status" value="1"/>
</dbReference>
<proteinExistence type="inferred from homology"/>
<evidence type="ECO:0000259" key="7">
    <source>
        <dbReference type="Pfam" id="PF12728"/>
    </source>
</evidence>
<keyword evidence="4 5" id="KW-0808">Transferase</keyword>
<comment type="caution">
    <text evidence="8">The sequence shown here is derived from an EMBL/GenBank/DDBJ whole genome shotgun (WGS) entry which is preliminary data.</text>
</comment>
<dbReference type="Gene3D" id="1.10.580.10">
    <property type="entry name" value="Citrate Synthase, domain 1"/>
    <property type="match status" value="1"/>
</dbReference>
<evidence type="ECO:0000313" key="9">
    <source>
        <dbReference type="Proteomes" id="UP000031364"/>
    </source>
</evidence>
<dbReference type="InterPro" id="IPR016143">
    <property type="entry name" value="Citrate_synth-like_sm_a-sub"/>
</dbReference>
<comment type="similarity">
    <text evidence="2 5">Belongs to the citrate synthase family.</text>
</comment>
<evidence type="ECO:0000256" key="3">
    <source>
        <dbReference type="ARBA" id="ARBA00012972"/>
    </source>
</evidence>
<dbReference type="EMBL" id="JNFP01000028">
    <property type="protein sequence ID" value="KIA62844.1"/>
    <property type="molecule type" value="Genomic_DNA"/>
</dbReference>
<evidence type="ECO:0000256" key="1">
    <source>
        <dbReference type="ARBA" id="ARBA00005163"/>
    </source>
</evidence>
<dbReference type="InterPro" id="IPR002020">
    <property type="entry name" value="Citrate_synthase"/>
</dbReference>
<dbReference type="Pfam" id="PF12728">
    <property type="entry name" value="HTH_17"/>
    <property type="match status" value="1"/>
</dbReference>
<gene>
    <name evidence="8" type="ORF">FG87_23325</name>
</gene>
<dbReference type="SUPFAM" id="SSF46955">
    <property type="entry name" value="Putative DNA-binding domain"/>
    <property type="match status" value="1"/>
</dbReference>
<feature type="domain" description="Helix-turn-helix" evidence="7">
    <location>
        <begin position="9"/>
        <end position="60"/>
    </location>
</feature>
<reference evidence="8 9" key="1">
    <citation type="journal article" date="2014" name="Int. J. Syst. Evol. Microbiol.">
        <title>Nocardia vulneris sp. nov., isolated from wounds of human patients in North America.</title>
        <authorList>
            <person name="Lasker B.A."/>
            <person name="Bell M."/>
            <person name="Klenk H.P."/>
            <person name="Sproer C."/>
            <person name="Schumann C."/>
            <person name="Schumann P."/>
            <person name="Brown J.M."/>
        </authorList>
    </citation>
    <scope>NUCLEOTIDE SEQUENCE [LARGE SCALE GENOMIC DNA]</scope>
    <source>
        <strain evidence="8 9">W9851</strain>
    </source>
</reference>
<dbReference type="SUPFAM" id="SSF48256">
    <property type="entry name" value="Citrate synthase"/>
    <property type="match status" value="1"/>
</dbReference>
<dbReference type="InterPro" id="IPR016142">
    <property type="entry name" value="Citrate_synth-like_lrg_a-sub"/>
</dbReference>
<dbReference type="PANTHER" id="PTHR11739:SF4">
    <property type="entry name" value="CITRATE SYNTHASE, PEROXISOMAL"/>
    <property type="match status" value="1"/>
</dbReference>
<accession>A0ABR4ZC05</accession>
<protein>
    <recommendedName>
        <fullName evidence="3">citrate synthase (unknown stereospecificity)</fullName>
        <ecNumber evidence="3">2.3.3.16</ecNumber>
    </recommendedName>
</protein>
<evidence type="ECO:0000313" key="8">
    <source>
        <dbReference type="EMBL" id="KIA62844.1"/>
    </source>
</evidence>
<evidence type="ECO:0000256" key="2">
    <source>
        <dbReference type="ARBA" id="ARBA00010566"/>
    </source>
</evidence>
<feature type="region of interest" description="Disordered" evidence="6">
    <location>
        <begin position="381"/>
        <end position="407"/>
    </location>
</feature>
<keyword evidence="9" id="KW-1185">Reference proteome</keyword>
<dbReference type="PROSITE" id="PS00480">
    <property type="entry name" value="CITRATE_SYNTHASE"/>
    <property type="match status" value="1"/>
</dbReference>
<evidence type="ECO:0000256" key="4">
    <source>
        <dbReference type="ARBA" id="ARBA00022679"/>
    </source>
</evidence>
<dbReference type="Gene3D" id="1.10.230.10">
    <property type="entry name" value="Cytochrome P450-Terp, domain 2"/>
    <property type="match status" value="1"/>
</dbReference>
<sequence>MAEKSDARYLSTAEVADRLEIKPTTVYAYVSRGLLTKVAAADRRGSLFREDEVSRLARGRRRGTGHRSTIDDVTTAISTIDEDRLYYRGRDVAELVATHPVESVAGLLWTGEAVAQEFHAPATLLATTRAAVDALDPSVRLTDRLRVAVTVAGASDPLRFDLSTPGVLRTARILLAVEAAGLGAAQHDSATLVERITPSLTEAAVPPELLDTTLTLLADHGLAVSTVAARVAASARVHPYAVVSAGLGALDSQYHGTASTLAYRFLAEAIADPLGAASERLRLGAGLPGFGHLVYRATDPRAEILLDRLRAIPAAAPALAAVDTITEQLGAPHTTVANIDLALAVLMHAYRMRPDAGEVLFALARTIGWIAHTLEEYTEPPLRFRPTRTPPPQPARNYDETGSIATT</sequence>
<name>A0ABR4ZC05_9NOCA</name>
<dbReference type="PANTHER" id="PTHR11739">
    <property type="entry name" value="CITRATE SYNTHASE"/>
    <property type="match status" value="1"/>
</dbReference>
<dbReference type="PRINTS" id="PR00143">
    <property type="entry name" value="CITRTSNTHASE"/>
</dbReference>
<dbReference type="InterPro" id="IPR041657">
    <property type="entry name" value="HTH_17"/>
</dbReference>
<evidence type="ECO:0000256" key="5">
    <source>
        <dbReference type="RuleBase" id="RU003406"/>
    </source>
</evidence>
<dbReference type="InterPro" id="IPR019810">
    <property type="entry name" value="Citrate_synthase_AS"/>
</dbReference>
<dbReference type="InterPro" id="IPR009061">
    <property type="entry name" value="DNA-bd_dom_put_sf"/>
</dbReference>
<dbReference type="InterPro" id="IPR036969">
    <property type="entry name" value="Citrate_synthase_sf"/>
</dbReference>
<dbReference type="Proteomes" id="UP000031364">
    <property type="component" value="Unassembled WGS sequence"/>
</dbReference>